<name>A0ABR2YAQ3_9CHLO</name>
<evidence type="ECO:0000313" key="2">
    <source>
        <dbReference type="EMBL" id="KAK9901221.1"/>
    </source>
</evidence>
<feature type="region of interest" description="Disordered" evidence="1">
    <location>
        <begin position="1"/>
        <end position="100"/>
    </location>
</feature>
<feature type="compositionally biased region" description="Basic and acidic residues" evidence="1">
    <location>
        <begin position="266"/>
        <end position="291"/>
    </location>
</feature>
<dbReference type="PANTHER" id="PTHR34117">
    <property type="entry name" value="STYLE CELL-CYCLE INHIBITOR 1"/>
    <property type="match status" value="1"/>
</dbReference>
<dbReference type="InterPro" id="IPR044688">
    <property type="entry name" value="SCI-1-like"/>
</dbReference>
<reference evidence="2 3" key="1">
    <citation type="journal article" date="2024" name="Nat. Commun.">
        <title>Phylogenomics reveals the evolutionary origins of lichenization in chlorophyte algae.</title>
        <authorList>
            <person name="Puginier C."/>
            <person name="Libourel C."/>
            <person name="Otte J."/>
            <person name="Skaloud P."/>
            <person name="Haon M."/>
            <person name="Grisel S."/>
            <person name="Petersen M."/>
            <person name="Berrin J.G."/>
            <person name="Delaux P.M."/>
            <person name="Dal Grande F."/>
            <person name="Keller J."/>
        </authorList>
    </citation>
    <scope>NUCLEOTIDE SEQUENCE [LARGE SCALE GENOMIC DNA]</scope>
    <source>
        <strain evidence="2 3">SAG 216-7</strain>
    </source>
</reference>
<dbReference type="PANTHER" id="PTHR34117:SF1">
    <property type="entry name" value="STYLE CELL-CYCLE INHIBITOR 1"/>
    <property type="match status" value="1"/>
</dbReference>
<protein>
    <submittedName>
        <fullName evidence="2">Uncharacterized protein</fullName>
    </submittedName>
</protein>
<keyword evidence="3" id="KW-1185">Reference proteome</keyword>
<evidence type="ECO:0000256" key="1">
    <source>
        <dbReference type="SAM" id="MobiDB-lite"/>
    </source>
</evidence>
<comment type="caution">
    <text evidence="2">The sequence shown here is derived from an EMBL/GenBank/DDBJ whole genome shotgun (WGS) entry which is preliminary data.</text>
</comment>
<feature type="compositionally biased region" description="Basic residues" evidence="1">
    <location>
        <begin position="36"/>
        <end position="53"/>
    </location>
</feature>
<sequence length="323" mass="36158">MGKEGKSKKAHKRKRDVEDDSDDTSGSSDDEPTRHEKSKHKHSRKHKKEKKHKKSDEDKQLLKAAKKFLKEKLKGGEGGGKSGEEEDNEPLGKAETINTLTEDDYFRKNAEFSEWLRVKRGQFFNELSTEETHALFASFAAAWNARKLPARFYRGISDTSLRRTKHAWGIRGGGESGKAALGLAAALEDDREAFGAQKQDEAVERKKWRAEQREALDDMLPKASGREAHIEKKMARREAARERDASPDIVKLPGGGDVMGGDDSLEAAKAREAKRSDWRTKQQMAKREEVNHKLSAAQAAEDAKMAAFRALAAKGPISIPKRQ</sequence>
<organism evidence="2 3">
    <name type="scientific">Coccomyxa subellipsoidea</name>
    <dbReference type="NCBI Taxonomy" id="248742"/>
    <lineage>
        <taxon>Eukaryota</taxon>
        <taxon>Viridiplantae</taxon>
        <taxon>Chlorophyta</taxon>
        <taxon>core chlorophytes</taxon>
        <taxon>Trebouxiophyceae</taxon>
        <taxon>Trebouxiophyceae incertae sedis</taxon>
        <taxon>Coccomyxaceae</taxon>
        <taxon>Coccomyxa</taxon>
    </lineage>
</organism>
<accession>A0ABR2YAQ3</accession>
<dbReference type="EMBL" id="JALJOT010000018">
    <property type="protein sequence ID" value="KAK9901221.1"/>
    <property type="molecule type" value="Genomic_DNA"/>
</dbReference>
<dbReference type="Proteomes" id="UP001491310">
    <property type="component" value="Unassembled WGS sequence"/>
</dbReference>
<gene>
    <name evidence="2" type="ORF">WJX75_000919</name>
</gene>
<evidence type="ECO:0000313" key="3">
    <source>
        <dbReference type="Proteomes" id="UP001491310"/>
    </source>
</evidence>
<proteinExistence type="predicted"/>
<feature type="region of interest" description="Disordered" evidence="1">
    <location>
        <begin position="228"/>
        <end position="291"/>
    </location>
</feature>
<feature type="compositionally biased region" description="Basic and acidic residues" evidence="1">
    <location>
        <begin position="228"/>
        <end position="246"/>
    </location>
</feature>